<dbReference type="AlphaFoldDB" id="A0AAV3UXE0"/>
<comment type="caution">
    <text evidence="1">The sequence shown here is derived from an EMBL/GenBank/DDBJ whole genome shotgun (WGS) entry which is preliminary data.</text>
</comment>
<dbReference type="Proteomes" id="UP000006320">
    <property type="component" value="Unassembled WGS sequence"/>
</dbReference>
<sequence length="38" mass="4505">MVKYQTHTKMPPAAFWWDRSGARKEEAKQALKYLNLPI</sequence>
<dbReference type="EMBL" id="BAEM01000027">
    <property type="protein sequence ID" value="GAC09734.1"/>
    <property type="molecule type" value="Genomic_DNA"/>
</dbReference>
<gene>
    <name evidence="1" type="ORF">GCHA_1783</name>
</gene>
<evidence type="ECO:0000313" key="2">
    <source>
        <dbReference type="Proteomes" id="UP000006320"/>
    </source>
</evidence>
<evidence type="ECO:0000313" key="1">
    <source>
        <dbReference type="EMBL" id="GAC09734.1"/>
    </source>
</evidence>
<protein>
    <submittedName>
        <fullName evidence="1">Uncharacterized protein</fullName>
    </submittedName>
</protein>
<proteinExistence type="predicted"/>
<organism evidence="1 2">
    <name type="scientific">Paraglaciecola chathamensis S18K6</name>
    <dbReference type="NCBI Taxonomy" id="1127672"/>
    <lineage>
        <taxon>Bacteria</taxon>
        <taxon>Pseudomonadati</taxon>
        <taxon>Pseudomonadota</taxon>
        <taxon>Gammaproteobacteria</taxon>
        <taxon>Alteromonadales</taxon>
        <taxon>Alteromonadaceae</taxon>
        <taxon>Paraglaciecola</taxon>
    </lineage>
</organism>
<accession>A0AAV3UXE0</accession>
<name>A0AAV3UXE0_9ALTE</name>
<reference evidence="1 2" key="1">
    <citation type="journal article" date="2017" name="Antonie Van Leeuwenhoek">
        <title>Rhizobium rhizosphaerae sp. nov., a novel species isolated from rice rhizosphere.</title>
        <authorList>
            <person name="Zhao J.J."/>
            <person name="Zhang J."/>
            <person name="Zhang R.J."/>
            <person name="Zhang C.W."/>
            <person name="Yin H.Q."/>
            <person name="Zhang X.X."/>
        </authorList>
    </citation>
    <scope>NUCLEOTIDE SEQUENCE [LARGE SCALE GENOMIC DNA]</scope>
    <source>
        <strain evidence="1 2">S18K6</strain>
    </source>
</reference>